<reference evidence="6 7" key="1">
    <citation type="journal article" date="2020" name="bioRxiv">
        <title>Sequence and annotation of 42 cannabis genomes reveals extensive copy number variation in cannabinoid synthesis and pathogen resistance genes.</title>
        <authorList>
            <person name="Mckernan K.J."/>
            <person name="Helbert Y."/>
            <person name="Kane L.T."/>
            <person name="Ebling H."/>
            <person name="Zhang L."/>
            <person name="Liu B."/>
            <person name="Eaton Z."/>
            <person name="Mclaughlin S."/>
            <person name="Kingan S."/>
            <person name="Baybayan P."/>
            <person name="Concepcion G."/>
            <person name="Jordan M."/>
            <person name="Riva A."/>
            <person name="Barbazuk W."/>
            <person name="Harkins T."/>
        </authorList>
    </citation>
    <scope>NUCLEOTIDE SEQUENCE [LARGE SCALE GENOMIC DNA]</scope>
    <source>
        <strain evidence="7">cv. Jamaican Lion 4</strain>
        <tissue evidence="6">Leaf</tissue>
    </source>
</reference>
<evidence type="ECO:0000256" key="1">
    <source>
        <dbReference type="ARBA" id="ARBA00022449"/>
    </source>
</evidence>
<keyword evidence="3" id="KW-0472">Membrane</keyword>
<feature type="transmembrane region" description="Helical" evidence="3">
    <location>
        <begin position="482"/>
        <end position="502"/>
    </location>
</feature>
<evidence type="ECO:0000313" key="7">
    <source>
        <dbReference type="Proteomes" id="UP000583929"/>
    </source>
</evidence>
<comment type="caution">
    <text evidence="6">The sequence shown here is derived from an EMBL/GenBank/DDBJ whole genome shotgun (WGS) entry which is preliminary data.</text>
</comment>
<keyword evidence="3" id="KW-1133">Transmembrane helix</keyword>
<dbReference type="SMART" id="SM00054">
    <property type="entry name" value="EFh"/>
    <property type="match status" value="2"/>
</dbReference>
<dbReference type="InterPro" id="IPR002048">
    <property type="entry name" value="EF_hand_dom"/>
</dbReference>
<dbReference type="EMBL" id="JAATIQ010000028">
    <property type="protein sequence ID" value="KAF4398238.1"/>
    <property type="molecule type" value="Genomic_DNA"/>
</dbReference>
<feature type="transmembrane region" description="Helical" evidence="3">
    <location>
        <begin position="141"/>
        <end position="164"/>
    </location>
</feature>
<feature type="signal peptide" evidence="4">
    <location>
        <begin position="1"/>
        <end position="27"/>
    </location>
</feature>
<dbReference type="AlphaFoldDB" id="A0A7J6HU71"/>
<keyword evidence="1" id="KW-0813">Transport</keyword>
<evidence type="ECO:0000259" key="5">
    <source>
        <dbReference type="PROSITE" id="PS50222"/>
    </source>
</evidence>
<feature type="transmembrane region" description="Helical" evidence="3">
    <location>
        <begin position="508"/>
        <end position="527"/>
    </location>
</feature>
<feature type="transmembrane region" description="Helical" evidence="3">
    <location>
        <begin position="407"/>
        <end position="429"/>
    </location>
</feature>
<name>A0A7J6HU71_CANSA</name>
<proteinExistence type="predicted"/>
<feature type="transmembrane region" description="Helical" evidence="3">
    <location>
        <begin position="198"/>
        <end position="215"/>
    </location>
</feature>
<dbReference type="GO" id="GO:0006874">
    <property type="term" value="P:intracellular calcium ion homeostasis"/>
    <property type="evidence" value="ECO:0007669"/>
    <property type="project" value="TreeGrafter"/>
</dbReference>
<feature type="chain" id="PRO_5029908734" description="EF-hand domain-containing protein" evidence="4">
    <location>
        <begin position="28"/>
        <end position="563"/>
    </location>
</feature>
<accession>A0A7J6HU71</accession>
<dbReference type="Pfam" id="PF13499">
    <property type="entry name" value="EF-hand_7"/>
    <property type="match status" value="1"/>
</dbReference>
<dbReference type="PANTHER" id="PTHR31503:SF80">
    <property type="entry name" value="EF-HAND DOMAIN-CONTAINING PROTEIN"/>
    <property type="match status" value="1"/>
</dbReference>
<protein>
    <recommendedName>
        <fullName evidence="5">EF-hand domain-containing protein</fullName>
    </recommendedName>
</protein>
<feature type="transmembrane region" description="Helical" evidence="3">
    <location>
        <begin position="441"/>
        <end position="461"/>
    </location>
</feature>
<feature type="domain" description="EF-hand" evidence="5">
    <location>
        <begin position="278"/>
        <end position="313"/>
    </location>
</feature>
<sequence length="563" mass="63001">MSRPERMARKTSLLFLILLIIIIPCVSETTMAAMGMIRNPKTTALGVSTGFECEHCEPMYGFLPCTSSLWEMLFMIIVYEVLLSLGEQYITAGSNLFFETFGTGFFGATIFHLLGTVPQVALILTSGIAASQDSMGEELEMSIGLLVGTTIISLTLIWGFVVAFGSRDLSHSLISSSTLPLQHHYHSKPFTLTGNNNVYNIVICTYFLQVIYYGYGITTDIETNVTARLILVSLIPYIILQLSKMFEPWMQKRRLEFVLRKYIRKKLVQSLLTAGGRPNIPAIKEIFHRIDENRNSYISTAELKTLILGIQIENSGLDEQDFVAKVLKEFDSSNDSQINEAEFINGLSNWLISANKDAFKFVSQAKQKFFNLTSEKSLTKEEERLLVVAPNMTSITTKATKEVWFNYIKASLFILFGASITLFLAAPLMETVQKFSTAANIPSFLGSYVMLPLALTYSQAFNVITSAKHKTENAISLTLSEIYNGVFLNNMMGLIILLGLVYCRNLSWDVSSHVLVVLIICAIMGFYTSFCSKFPVWTSIIAFALYPFSLLTIYYVTSVLDLS</sequence>
<dbReference type="GO" id="GO:0015369">
    <property type="term" value="F:calcium:proton antiporter activity"/>
    <property type="evidence" value="ECO:0007669"/>
    <property type="project" value="TreeGrafter"/>
</dbReference>
<evidence type="ECO:0000256" key="3">
    <source>
        <dbReference type="SAM" id="Phobius"/>
    </source>
</evidence>
<feature type="domain" description="EF-hand" evidence="5">
    <location>
        <begin position="318"/>
        <end position="353"/>
    </location>
</feature>
<dbReference type="SUPFAM" id="SSF47473">
    <property type="entry name" value="EF-hand"/>
    <property type="match status" value="1"/>
</dbReference>
<evidence type="ECO:0000256" key="4">
    <source>
        <dbReference type="SAM" id="SignalP"/>
    </source>
</evidence>
<dbReference type="Proteomes" id="UP000583929">
    <property type="component" value="Unassembled WGS sequence"/>
</dbReference>
<keyword evidence="1" id="KW-0050">Antiport</keyword>
<keyword evidence="4" id="KW-0732">Signal</keyword>
<keyword evidence="7" id="KW-1185">Reference proteome</keyword>
<dbReference type="PANTHER" id="PTHR31503">
    <property type="entry name" value="VACUOLAR CALCIUM ION TRANSPORTER"/>
    <property type="match status" value="1"/>
</dbReference>
<dbReference type="GO" id="GO:0016020">
    <property type="term" value="C:membrane"/>
    <property type="evidence" value="ECO:0007669"/>
    <property type="project" value="InterPro"/>
</dbReference>
<dbReference type="Gene3D" id="1.10.238.10">
    <property type="entry name" value="EF-hand"/>
    <property type="match status" value="1"/>
</dbReference>
<feature type="transmembrane region" description="Helical" evidence="3">
    <location>
        <begin position="227"/>
        <end position="246"/>
    </location>
</feature>
<feature type="transmembrane region" description="Helical" evidence="3">
    <location>
        <begin position="534"/>
        <end position="556"/>
    </location>
</feature>
<dbReference type="GO" id="GO:0005509">
    <property type="term" value="F:calcium ion binding"/>
    <property type="evidence" value="ECO:0007669"/>
    <property type="project" value="InterPro"/>
</dbReference>
<gene>
    <name evidence="6" type="ORF">G4B88_009854</name>
</gene>
<organism evidence="6 7">
    <name type="scientific">Cannabis sativa</name>
    <name type="common">Hemp</name>
    <name type="synonym">Marijuana</name>
    <dbReference type="NCBI Taxonomy" id="3483"/>
    <lineage>
        <taxon>Eukaryota</taxon>
        <taxon>Viridiplantae</taxon>
        <taxon>Streptophyta</taxon>
        <taxon>Embryophyta</taxon>
        <taxon>Tracheophyta</taxon>
        <taxon>Spermatophyta</taxon>
        <taxon>Magnoliopsida</taxon>
        <taxon>eudicotyledons</taxon>
        <taxon>Gunneridae</taxon>
        <taxon>Pentapetalae</taxon>
        <taxon>rosids</taxon>
        <taxon>fabids</taxon>
        <taxon>Rosales</taxon>
        <taxon>Cannabaceae</taxon>
        <taxon>Cannabis</taxon>
    </lineage>
</organism>
<dbReference type="InterPro" id="IPR004713">
    <property type="entry name" value="CaH_exchang"/>
</dbReference>
<dbReference type="CDD" id="cd00051">
    <property type="entry name" value="EFh"/>
    <property type="match status" value="1"/>
</dbReference>
<dbReference type="InterPro" id="IPR011992">
    <property type="entry name" value="EF-hand-dom_pair"/>
</dbReference>
<feature type="transmembrane region" description="Helical" evidence="3">
    <location>
        <begin position="68"/>
        <end position="85"/>
    </location>
</feature>
<evidence type="ECO:0000313" key="6">
    <source>
        <dbReference type="EMBL" id="KAF4398238.1"/>
    </source>
</evidence>
<keyword evidence="2" id="KW-0406">Ion transport</keyword>
<dbReference type="PROSITE" id="PS50222">
    <property type="entry name" value="EF_HAND_2"/>
    <property type="match status" value="2"/>
</dbReference>
<evidence type="ECO:0000256" key="2">
    <source>
        <dbReference type="ARBA" id="ARBA00023065"/>
    </source>
</evidence>
<keyword evidence="3" id="KW-0812">Transmembrane</keyword>